<accession>A0A4C1T7V0</accession>
<keyword evidence="3" id="KW-1185">Reference proteome</keyword>
<dbReference type="Proteomes" id="UP000299102">
    <property type="component" value="Unassembled WGS sequence"/>
</dbReference>
<protein>
    <submittedName>
        <fullName evidence="2">Uncharacterized protein</fullName>
    </submittedName>
</protein>
<evidence type="ECO:0000313" key="3">
    <source>
        <dbReference type="Proteomes" id="UP000299102"/>
    </source>
</evidence>
<feature type="compositionally biased region" description="Basic residues" evidence="1">
    <location>
        <begin position="32"/>
        <end position="42"/>
    </location>
</feature>
<dbReference type="EMBL" id="BGZK01004715">
    <property type="protein sequence ID" value="GBP10492.1"/>
    <property type="molecule type" value="Genomic_DNA"/>
</dbReference>
<comment type="caution">
    <text evidence="2">The sequence shown here is derived from an EMBL/GenBank/DDBJ whole genome shotgun (WGS) entry which is preliminary data.</text>
</comment>
<gene>
    <name evidence="2" type="ORF">EVAR_102448_1</name>
</gene>
<name>A0A4C1T7V0_EUMVA</name>
<evidence type="ECO:0000256" key="1">
    <source>
        <dbReference type="SAM" id="MobiDB-lite"/>
    </source>
</evidence>
<reference evidence="2 3" key="1">
    <citation type="journal article" date="2019" name="Commun. Biol.">
        <title>The bagworm genome reveals a unique fibroin gene that provides high tensile strength.</title>
        <authorList>
            <person name="Kono N."/>
            <person name="Nakamura H."/>
            <person name="Ohtoshi R."/>
            <person name="Tomita M."/>
            <person name="Numata K."/>
            <person name="Arakawa K."/>
        </authorList>
    </citation>
    <scope>NUCLEOTIDE SEQUENCE [LARGE SCALE GENOMIC DNA]</scope>
</reference>
<proteinExistence type="predicted"/>
<dbReference type="AlphaFoldDB" id="A0A4C1T7V0"/>
<sequence>MNTAAARCRPAAGAARATADRVAFAYTNKLSQRRAVRPRRRTSGGGFSLRGRDKTNVLSTHPRAWECPTHGPKPRSDLMWLAVVRSPNNLEL</sequence>
<organism evidence="2 3">
    <name type="scientific">Eumeta variegata</name>
    <name type="common">Bagworm moth</name>
    <name type="synonym">Eumeta japonica</name>
    <dbReference type="NCBI Taxonomy" id="151549"/>
    <lineage>
        <taxon>Eukaryota</taxon>
        <taxon>Metazoa</taxon>
        <taxon>Ecdysozoa</taxon>
        <taxon>Arthropoda</taxon>
        <taxon>Hexapoda</taxon>
        <taxon>Insecta</taxon>
        <taxon>Pterygota</taxon>
        <taxon>Neoptera</taxon>
        <taxon>Endopterygota</taxon>
        <taxon>Lepidoptera</taxon>
        <taxon>Glossata</taxon>
        <taxon>Ditrysia</taxon>
        <taxon>Tineoidea</taxon>
        <taxon>Psychidae</taxon>
        <taxon>Oiketicinae</taxon>
        <taxon>Eumeta</taxon>
    </lineage>
</organism>
<evidence type="ECO:0000313" key="2">
    <source>
        <dbReference type="EMBL" id="GBP10492.1"/>
    </source>
</evidence>
<feature type="region of interest" description="Disordered" evidence="1">
    <location>
        <begin position="32"/>
        <end position="71"/>
    </location>
</feature>